<dbReference type="AlphaFoldDB" id="A0A9W8ZWW8"/>
<keyword evidence="1" id="KW-0812">Transmembrane</keyword>
<dbReference type="Proteomes" id="UP001150266">
    <property type="component" value="Unassembled WGS sequence"/>
</dbReference>
<sequence>MITENLWRSFWISQRLFSLALKMTCVFSILLTGCHLKLCTTLPPMPIHLSGPNFTNFIAPLAIIIIRHVERCIMQDW</sequence>
<evidence type="ECO:0000313" key="2">
    <source>
        <dbReference type="EMBL" id="KAJ4467563.1"/>
    </source>
</evidence>
<gene>
    <name evidence="2" type="ORF">J3R30DRAFT_3569162</name>
</gene>
<name>A0A9W8ZWW8_9AGAR</name>
<keyword evidence="3" id="KW-1185">Reference proteome</keyword>
<organism evidence="2 3">
    <name type="scientific">Lentinula aciculospora</name>
    <dbReference type="NCBI Taxonomy" id="153920"/>
    <lineage>
        <taxon>Eukaryota</taxon>
        <taxon>Fungi</taxon>
        <taxon>Dikarya</taxon>
        <taxon>Basidiomycota</taxon>
        <taxon>Agaricomycotina</taxon>
        <taxon>Agaricomycetes</taxon>
        <taxon>Agaricomycetidae</taxon>
        <taxon>Agaricales</taxon>
        <taxon>Marasmiineae</taxon>
        <taxon>Omphalotaceae</taxon>
        <taxon>Lentinula</taxon>
    </lineage>
</organism>
<feature type="transmembrane region" description="Helical" evidence="1">
    <location>
        <begin position="50"/>
        <end position="69"/>
    </location>
</feature>
<reference evidence="2" key="1">
    <citation type="submission" date="2022-08" db="EMBL/GenBank/DDBJ databases">
        <title>A Global Phylogenomic Analysis of the Shiitake Genus Lentinula.</title>
        <authorList>
            <consortium name="DOE Joint Genome Institute"/>
            <person name="Sierra-Patev S."/>
            <person name="Min B."/>
            <person name="Naranjo-Ortiz M."/>
            <person name="Looney B."/>
            <person name="Konkel Z."/>
            <person name="Slot J.C."/>
            <person name="Sakamoto Y."/>
            <person name="Steenwyk J.L."/>
            <person name="Rokas A."/>
            <person name="Carro J."/>
            <person name="Camarero S."/>
            <person name="Ferreira P."/>
            <person name="Molpeceres G."/>
            <person name="Ruiz-Duenas F.J."/>
            <person name="Serrano A."/>
            <person name="Henrissat B."/>
            <person name="Drula E."/>
            <person name="Hughes K.W."/>
            <person name="Mata J.L."/>
            <person name="Ishikawa N.K."/>
            <person name="Vargas-Isla R."/>
            <person name="Ushijima S."/>
            <person name="Smith C.A."/>
            <person name="Ahrendt S."/>
            <person name="Andreopoulos W."/>
            <person name="He G."/>
            <person name="Labutti K."/>
            <person name="Lipzen A."/>
            <person name="Ng V."/>
            <person name="Riley R."/>
            <person name="Sandor L."/>
            <person name="Barry K."/>
            <person name="Martinez A.T."/>
            <person name="Xiao Y."/>
            <person name="Gibbons J.G."/>
            <person name="Terashima K."/>
            <person name="Grigoriev I.V."/>
            <person name="Hibbett D.S."/>
        </authorList>
    </citation>
    <scope>NUCLEOTIDE SEQUENCE</scope>
    <source>
        <strain evidence="2">JLM2183</strain>
    </source>
</reference>
<keyword evidence="1" id="KW-0472">Membrane</keyword>
<accession>A0A9W8ZWW8</accession>
<proteinExistence type="predicted"/>
<evidence type="ECO:0000313" key="3">
    <source>
        <dbReference type="Proteomes" id="UP001150266"/>
    </source>
</evidence>
<feature type="transmembrane region" description="Helical" evidence="1">
    <location>
        <begin position="16"/>
        <end position="38"/>
    </location>
</feature>
<comment type="caution">
    <text evidence="2">The sequence shown here is derived from an EMBL/GenBank/DDBJ whole genome shotgun (WGS) entry which is preliminary data.</text>
</comment>
<dbReference type="EMBL" id="JAOTPV010000042">
    <property type="protein sequence ID" value="KAJ4467563.1"/>
    <property type="molecule type" value="Genomic_DNA"/>
</dbReference>
<keyword evidence="1" id="KW-1133">Transmembrane helix</keyword>
<evidence type="ECO:0000256" key="1">
    <source>
        <dbReference type="SAM" id="Phobius"/>
    </source>
</evidence>
<protein>
    <submittedName>
        <fullName evidence="2">Uncharacterized protein</fullName>
    </submittedName>
</protein>